<dbReference type="CDD" id="cd17546">
    <property type="entry name" value="REC_hyHK_CKI1_RcsC-like"/>
    <property type="match status" value="1"/>
</dbReference>
<gene>
    <name evidence="14" type="ORF">OI18_05610</name>
</gene>
<dbReference type="SMART" id="SM00448">
    <property type="entry name" value="REC"/>
    <property type="match status" value="3"/>
</dbReference>
<dbReference type="InterPro" id="IPR029016">
    <property type="entry name" value="GAF-like_dom_sf"/>
</dbReference>
<dbReference type="Pfam" id="PF00072">
    <property type="entry name" value="Response_reg"/>
    <property type="match status" value="3"/>
</dbReference>
<dbReference type="PRINTS" id="PR00344">
    <property type="entry name" value="BCTRLSENSOR"/>
</dbReference>
<sequence length="1197" mass="133943">MQSSFKRNLIIAFFISLFLLLASSVASFISIRNMLSSQELVSQSHFVITKLKNVLVLLRDAETGQRGFLLTGDTEFLQPYFGAGERAMKAIDEAASMTIDNYAQQRNLDALRDVTNNRLLRLQYGIDEKHAGRAVSVSELKIGKGYMDQARDLVNQMEQRENFLLNQATAKMNRFAMTTPLLIVVASLLSILVAIVSFLRVNRDYSERVKLQEELQLKDVEISKRLEIIEDIAEQISKGDYNIRVTDEGRDVLGNLSLSLNSMAGSLKNSFSDLARQEWLHSGIARINERMIGERIMEKLTGIIIDEVSMYTSSQAAAFYLADDARNLTIAAAVGIDRSKIRKTILPGESIAGRAAVSGKIASINNVDETDFVITYSNGIIKPRTIVAVPIFYEGKFKGVIELASGKEYSDTELEYLTSAAYNIGMAIHSARDHQRLQELLRETQDQAEELQSQHAELESINAELETQTEKLQASEEELRVQQEELQQANQELEERSKLLEERNHLILERNLDIQQKAEELAQSTRYKSEFLANMSHELRTPLNSILLLSRLLAENHPQNLTGDQVEYASVIQSSGKGLLTLIDEILDLSKIESGKMELEWQDVRIENVTEALAAIFSPMAKEKGIDFSVETAADVPQTIESDHLRLEQVLRNLLSNALKFTRQGSVQLDVSLVNKNILFKVTDTGIGIPFDKQQTIFEAFKQADGSTRRQFGGTGLGLSISRQLARLLGGEIELSSEQEKGSEFTLVLPIEKAHTNPVIEESGKPGVNEQPKITEQLSHQNGNRQFISEVIPPDVPDDRLAIREGDRVILIIDDDTVFARSLLEYTRKQGYKGIVAVRGDDGIQLAGEFLPSGILLDLQLPVKSGWDVMNELKRNPNTRHIPVHIMSSHQARSRSLSQGAIDFISKPLAEEKLSDVFKKIENALNNHPKKVLIVEENPLHAKALAHFLESYNIAAEIRTSVEEGVEALRMGDLNCVILDMGVPALRSGETLERFKKTPGLEGIPVIIFTGKNLSHAEEMNIRKYSDSIVVKTAHSYQRILDEVSLFLHLVEENHQDNKLNRYRKNGDMGDVLKGKTILVADDDVRNIFSLTKLLENYGVKVVSAVDGKEAVKVLDESNKVDLVLMDMMMPEMDGYESTRTIRANPRFTKLPVIAVTAKAMTGDREKCISAGASDYITKPVDIDQLVSLLRVWLYNT</sequence>
<accession>A0A0C1L7X4</accession>
<feature type="domain" description="Response regulatory" evidence="12">
    <location>
        <begin position="931"/>
        <end position="1047"/>
    </location>
</feature>
<dbReference type="STRING" id="1349421.OI18_05610"/>
<dbReference type="SUPFAM" id="SSF47384">
    <property type="entry name" value="Homodimeric domain of signal transducing histidine kinase"/>
    <property type="match status" value="1"/>
</dbReference>
<dbReference type="Gene3D" id="6.10.340.10">
    <property type="match status" value="1"/>
</dbReference>
<dbReference type="CDD" id="cd19410">
    <property type="entry name" value="HK9-like_sensor"/>
    <property type="match status" value="1"/>
</dbReference>
<evidence type="ECO:0000256" key="1">
    <source>
        <dbReference type="ARBA" id="ARBA00000085"/>
    </source>
</evidence>
<dbReference type="Pfam" id="PF05227">
    <property type="entry name" value="CHASE3"/>
    <property type="match status" value="1"/>
</dbReference>
<dbReference type="Proteomes" id="UP000031408">
    <property type="component" value="Unassembled WGS sequence"/>
</dbReference>
<dbReference type="PROSITE" id="PS50110">
    <property type="entry name" value="RESPONSE_REGULATORY"/>
    <property type="match status" value="3"/>
</dbReference>
<dbReference type="InterPro" id="IPR003661">
    <property type="entry name" value="HisK_dim/P_dom"/>
</dbReference>
<keyword evidence="10" id="KW-1133">Transmembrane helix</keyword>
<evidence type="ECO:0000259" key="12">
    <source>
        <dbReference type="PROSITE" id="PS50110"/>
    </source>
</evidence>
<feature type="coiled-coil region" evidence="9">
    <location>
        <begin position="434"/>
        <end position="510"/>
    </location>
</feature>
<dbReference type="InterPro" id="IPR036097">
    <property type="entry name" value="HisK_dim/P_sf"/>
</dbReference>
<keyword evidence="6 14" id="KW-0418">Kinase</keyword>
<dbReference type="OrthoDB" id="9811889at2"/>
<dbReference type="Pfam" id="PF13185">
    <property type="entry name" value="GAF_2"/>
    <property type="match status" value="1"/>
</dbReference>
<comment type="subcellular location">
    <subcellularLocation>
        <location evidence="2">Membrane</location>
    </subcellularLocation>
</comment>
<dbReference type="Pfam" id="PF02518">
    <property type="entry name" value="HATPase_c"/>
    <property type="match status" value="1"/>
</dbReference>
<protein>
    <recommendedName>
        <fullName evidence="3">histidine kinase</fullName>
        <ecNumber evidence="3">2.7.13.3</ecNumber>
    </recommendedName>
</protein>
<dbReference type="InterPro" id="IPR005467">
    <property type="entry name" value="His_kinase_dom"/>
</dbReference>
<evidence type="ECO:0000256" key="2">
    <source>
        <dbReference type="ARBA" id="ARBA00004370"/>
    </source>
</evidence>
<dbReference type="EC" id="2.7.13.3" evidence="3"/>
<dbReference type="CDD" id="cd16922">
    <property type="entry name" value="HATPase_EvgS-ArcB-TorS-like"/>
    <property type="match status" value="1"/>
</dbReference>
<dbReference type="SUPFAM" id="SSF55781">
    <property type="entry name" value="GAF domain-like"/>
    <property type="match status" value="1"/>
</dbReference>
<dbReference type="PANTHER" id="PTHR45339">
    <property type="entry name" value="HYBRID SIGNAL TRANSDUCTION HISTIDINE KINASE J"/>
    <property type="match status" value="1"/>
</dbReference>
<keyword evidence="10" id="KW-0812">Transmembrane</keyword>
<feature type="modified residue" description="4-aspartylphosphate" evidence="8">
    <location>
        <position position="858"/>
    </location>
</feature>
<dbReference type="InterPro" id="IPR003018">
    <property type="entry name" value="GAF"/>
</dbReference>
<dbReference type="SUPFAM" id="SSF55874">
    <property type="entry name" value="ATPase domain of HSP90 chaperone/DNA topoisomerase II/histidine kinase"/>
    <property type="match status" value="1"/>
</dbReference>
<keyword evidence="5" id="KW-0808">Transferase</keyword>
<feature type="modified residue" description="4-aspartylphosphate" evidence="8">
    <location>
        <position position="980"/>
    </location>
</feature>
<evidence type="ECO:0000256" key="10">
    <source>
        <dbReference type="SAM" id="Phobius"/>
    </source>
</evidence>
<dbReference type="SMART" id="SM00304">
    <property type="entry name" value="HAMP"/>
    <property type="match status" value="1"/>
</dbReference>
<evidence type="ECO:0000256" key="9">
    <source>
        <dbReference type="SAM" id="Coils"/>
    </source>
</evidence>
<dbReference type="GO" id="GO:0016020">
    <property type="term" value="C:membrane"/>
    <property type="evidence" value="ECO:0007669"/>
    <property type="project" value="UniProtKB-SubCell"/>
</dbReference>
<reference evidence="14 15" key="1">
    <citation type="submission" date="2014-11" db="EMBL/GenBank/DDBJ databases">
        <title>Genome sequence of Flavihumibacter solisilvae 3-3.</title>
        <authorList>
            <person name="Zhou G."/>
            <person name="Li M."/>
            <person name="Wang G."/>
        </authorList>
    </citation>
    <scope>NUCLEOTIDE SEQUENCE [LARGE SCALE GENOMIC DNA]</scope>
    <source>
        <strain evidence="14 15">3-3</strain>
    </source>
</reference>
<evidence type="ECO:0000313" key="15">
    <source>
        <dbReference type="Proteomes" id="UP000031408"/>
    </source>
</evidence>
<feature type="transmembrane region" description="Helical" evidence="10">
    <location>
        <begin position="181"/>
        <end position="201"/>
    </location>
</feature>
<keyword evidence="4 8" id="KW-0597">Phosphoprotein</keyword>
<evidence type="ECO:0000259" key="13">
    <source>
        <dbReference type="PROSITE" id="PS50885"/>
    </source>
</evidence>
<dbReference type="InterPro" id="IPR003660">
    <property type="entry name" value="HAMP_dom"/>
</dbReference>
<evidence type="ECO:0000313" key="14">
    <source>
        <dbReference type="EMBL" id="KIC95706.1"/>
    </source>
</evidence>
<dbReference type="RefSeq" id="WP_039137870.1">
    <property type="nucleotide sequence ID" value="NZ_JSVC01000005.1"/>
</dbReference>
<feature type="modified residue" description="4-aspartylphosphate" evidence="8">
    <location>
        <position position="1127"/>
    </location>
</feature>
<dbReference type="SMART" id="SM00065">
    <property type="entry name" value="GAF"/>
    <property type="match status" value="1"/>
</dbReference>
<dbReference type="InterPro" id="IPR036890">
    <property type="entry name" value="HATPase_C_sf"/>
</dbReference>
<dbReference type="PROSITE" id="PS50109">
    <property type="entry name" value="HIS_KIN"/>
    <property type="match status" value="1"/>
</dbReference>
<proteinExistence type="predicted"/>
<comment type="caution">
    <text evidence="14">The sequence shown here is derived from an EMBL/GenBank/DDBJ whole genome shotgun (WGS) entry which is preliminary data.</text>
</comment>
<dbReference type="SUPFAM" id="SSF158472">
    <property type="entry name" value="HAMP domain-like"/>
    <property type="match status" value="1"/>
</dbReference>
<dbReference type="InterPro" id="IPR007891">
    <property type="entry name" value="CHASE3"/>
</dbReference>
<feature type="domain" description="HAMP" evidence="13">
    <location>
        <begin position="222"/>
        <end position="272"/>
    </location>
</feature>
<keyword evidence="7" id="KW-0902">Two-component regulatory system</keyword>
<name>A0A0C1L7X4_9BACT</name>
<dbReference type="PANTHER" id="PTHR45339:SF1">
    <property type="entry name" value="HYBRID SIGNAL TRANSDUCTION HISTIDINE KINASE J"/>
    <property type="match status" value="1"/>
</dbReference>
<evidence type="ECO:0000256" key="6">
    <source>
        <dbReference type="ARBA" id="ARBA00022777"/>
    </source>
</evidence>
<feature type="domain" description="Response regulatory" evidence="12">
    <location>
        <begin position="1077"/>
        <end position="1194"/>
    </location>
</feature>
<keyword evidence="15" id="KW-1185">Reference proteome</keyword>
<dbReference type="InterPro" id="IPR011006">
    <property type="entry name" value="CheY-like_superfamily"/>
</dbReference>
<evidence type="ECO:0000256" key="3">
    <source>
        <dbReference type="ARBA" id="ARBA00012438"/>
    </source>
</evidence>
<dbReference type="PROSITE" id="PS50885">
    <property type="entry name" value="HAMP"/>
    <property type="match status" value="1"/>
</dbReference>
<dbReference type="Pfam" id="PF00512">
    <property type="entry name" value="HisKA"/>
    <property type="match status" value="1"/>
</dbReference>
<dbReference type="SUPFAM" id="SSF52172">
    <property type="entry name" value="CheY-like"/>
    <property type="match status" value="3"/>
</dbReference>
<dbReference type="EMBL" id="JSVC01000005">
    <property type="protein sequence ID" value="KIC95706.1"/>
    <property type="molecule type" value="Genomic_DNA"/>
</dbReference>
<dbReference type="SMART" id="SM00387">
    <property type="entry name" value="HATPase_c"/>
    <property type="match status" value="1"/>
</dbReference>
<dbReference type="SMART" id="SM00388">
    <property type="entry name" value="HisKA"/>
    <property type="match status" value="1"/>
</dbReference>
<evidence type="ECO:0000259" key="11">
    <source>
        <dbReference type="PROSITE" id="PS50109"/>
    </source>
</evidence>
<evidence type="ECO:0000256" key="5">
    <source>
        <dbReference type="ARBA" id="ARBA00022679"/>
    </source>
</evidence>
<evidence type="ECO:0000256" key="7">
    <source>
        <dbReference type="ARBA" id="ARBA00023012"/>
    </source>
</evidence>
<dbReference type="FunFam" id="3.30.565.10:FF:000010">
    <property type="entry name" value="Sensor histidine kinase RcsC"/>
    <property type="match status" value="1"/>
</dbReference>
<dbReference type="InterPro" id="IPR004358">
    <property type="entry name" value="Sig_transdc_His_kin-like_C"/>
</dbReference>
<dbReference type="GO" id="GO:0000155">
    <property type="term" value="F:phosphorelay sensor kinase activity"/>
    <property type="evidence" value="ECO:0007669"/>
    <property type="project" value="InterPro"/>
</dbReference>
<dbReference type="CDD" id="cd00082">
    <property type="entry name" value="HisKA"/>
    <property type="match status" value="1"/>
</dbReference>
<keyword evidence="10" id="KW-0472">Membrane</keyword>
<keyword evidence="9" id="KW-0175">Coiled coil</keyword>
<dbReference type="Gene3D" id="3.40.50.2300">
    <property type="match status" value="3"/>
</dbReference>
<dbReference type="AlphaFoldDB" id="A0A0C1L7X4"/>
<comment type="catalytic activity">
    <reaction evidence="1">
        <text>ATP + protein L-histidine = ADP + protein N-phospho-L-histidine.</text>
        <dbReference type="EC" id="2.7.13.3"/>
    </reaction>
</comment>
<evidence type="ECO:0000256" key="8">
    <source>
        <dbReference type="PROSITE-ProRule" id="PRU00169"/>
    </source>
</evidence>
<evidence type="ECO:0000256" key="4">
    <source>
        <dbReference type="ARBA" id="ARBA00022553"/>
    </source>
</evidence>
<dbReference type="CDD" id="cd06225">
    <property type="entry name" value="HAMP"/>
    <property type="match status" value="1"/>
</dbReference>
<dbReference type="Gene3D" id="3.30.565.10">
    <property type="entry name" value="Histidine kinase-like ATPase, C-terminal domain"/>
    <property type="match status" value="1"/>
</dbReference>
<dbReference type="Gene3D" id="1.10.287.130">
    <property type="match status" value="1"/>
</dbReference>
<dbReference type="InterPro" id="IPR003594">
    <property type="entry name" value="HATPase_dom"/>
</dbReference>
<dbReference type="Gene3D" id="3.30.450.40">
    <property type="match status" value="1"/>
</dbReference>
<feature type="domain" description="Response regulatory" evidence="12">
    <location>
        <begin position="809"/>
        <end position="922"/>
    </location>
</feature>
<organism evidence="14 15">
    <name type="scientific">Flavihumibacter solisilvae</name>
    <dbReference type="NCBI Taxonomy" id="1349421"/>
    <lineage>
        <taxon>Bacteria</taxon>
        <taxon>Pseudomonadati</taxon>
        <taxon>Bacteroidota</taxon>
        <taxon>Chitinophagia</taxon>
        <taxon>Chitinophagales</taxon>
        <taxon>Chitinophagaceae</taxon>
        <taxon>Flavihumibacter</taxon>
    </lineage>
</organism>
<dbReference type="InterPro" id="IPR001789">
    <property type="entry name" value="Sig_transdc_resp-reg_receiver"/>
</dbReference>
<feature type="domain" description="Histidine kinase" evidence="11">
    <location>
        <begin position="534"/>
        <end position="753"/>
    </location>
</feature>